<evidence type="ECO:0000313" key="1">
    <source>
        <dbReference type="EMBL" id="SDD14795.1"/>
    </source>
</evidence>
<proteinExistence type="predicted"/>
<sequence>MSTWYKLALGNDQDAFEPARQIQQIFMAKFLMTPPGSGRALFSSYDLASDNLWLYFSPAARDIATRVGAQPCDKPAPDAPLGLLAGEGDALAQQATLEAATA</sequence>
<evidence type="ECO:0000313" key="2">
    <source>
        <dbReference type="Proteomes" id="UP000198781"/>
    </source>
</evidence>
<dbReference type="OrthoDB" id="6891850at2"/>
<accession>A0A1G6SFB3</accession>
<dbReference type="Proteomes" id="UP000198781">
    <property type="component" value="Unassembled WGS sequence"/>
</dbReference>
<reference evidence="1 2" key="1">
    <citation type="submission" date="2016-10" db="EMBL/GenBank/DDBJ databases">
        <authorList>
            <person name="de Groot N.N."/>
        </authorList>
    </citation>
    <scope>NUCLEOTIDE SEQUENCE [LARGE SCALE GENOMIC DNA]</scope>
    <source>
        <strain evidence="1 2">DSM 16619</strain>
    </source>
</reference>
<dbReference type="RefSeq" id="WP_092742886.1">
    <property type="nucleotide sequence ID" value="NZ_FMZC01000004.1"/>
</dbReference>
<protein>
    <submittedName>
        <fullName evidence="1">Uncharacterized protein</fullName>
    </submittedName>
</protein>
<keyword evidence="2" id="KW-1185">Reference proteome</keyword>
<name>A0A1G6SFB3_9BURK</name>
<dbReference type="EMBL" id="FMZC01000004">
    <property type="protein sequence ID" value="SDD14795.1"/>
    <property type="molecule type" value="Genomic_DNA"/>
</dbReference>
<dbReference type="AlphaFoldDB" id="A0A1G6SFB3"/>
<gene>
    <name evidence="1" type="ORF">SAMN05192589_104409</name>
</gene>
<organism evidence="1 2">
    <name type="scientific">Paracidovorax valerianellae</name>
    <dbReference type="NCBI Taxonomy" id="187868"/>
    <lineage>
        <taxon>Bacteria</taxon>
        <taxon>Pseudomonadati</taxon>
        <taxon>Pseudomonadota</taxon>
        <taxon>Betaproteobacteria</taxon>
        <taxon>Burkholderiales</taxon>
        <taxon>Comamonadaceae</taxon>
        <taxon>Paracidovorax</taxon>
    </lineage>
</organism>
<dbReference type="STRING" id="187868.SAMN05192589_104409"/>